<dbReference type="EMBL" id="ADKM02000008">
    <property type="protein sequence ID" value="EGC04835.1"/>
    <property type="molecule type" value="Genomic_DNA"/>
</dbReference>
<accession>E9S7F5</accession>
<keyword evidence="2" id="KW-0449">Lipoprotein</keyword>
<feature type="signal peptide" evidence="1">
    <location>
        <begin position="1"/>
        <end position="22"/>
    </location>
</feature>
<dbReference type="Proteomes" id="UP000004259">
    <property type="component" value="Unassembled WGS sequence"/>
</dbReference>
<evidence type="ECO:0000313" key="2">
    <source>
        <dbReference type="EMBL" id="EGC04835.1"/>
    </source>
</evidence>
<evidence type="ECO:0000256" key="1">
    <source>
        <dbReference type="SAM" id="SignalP"/>
    </source>
</evidence>
<feature type="chain" id="PRO_5039579762" evidence="1">
    <location>
        <begin position="23"/>
        <end position="347"/>
    </location>
</feature>
<sequence length="347" mass="38522">MKMTKRYSVMAIALMMMMTGCGKVEEKNEPAAKPDNEMNREVTVNACTSEYPTDEETTAEEEVTTSDENGFCEEYVNEILGGGEFGFEMYDDGHIADCWEHRMEAAPILLEAAANASADDTVDTEYSIEQFNGFETSGFMTHIKFEDAKPFIVGDTIIEGNTLAAAGEDGEYFFWVEYFDENGELVSSPYYTFDESYKDRMTEVMNSTAAEPEYVTGSVEVSAEGDELVTAAYNGEYPIKDMDSKKIVEIALEALNDPETQAHTLDQMISEEWTMECIESGLDIEIILTTGLDGLNDINTFDASSVSSQIIQICGKDGKYSIAVNNGSEMELSSDYAERLIHEGLNR</sequence>
<name>E9S7F5_RUMAL</name>
<dbReference type="PROSITE" id="PS51257">
    <property type="entry name" value="PROKAR_LIPOPROTEIN"/>
    <property type="match status" value="1"/>
</dbReference>
<keyword evidence="1" id="KW-0732">Signal</keyword>
<dbReference type="OrthoDB" id="1819801at2"/>
<proteinExistence type="predicted"/>
<keyword evidence="3" id="KW-1185">Reference proteome</keyword>
<protein>
    <submittedName>
        <fullName evidence="2">Putative lipoprotein</fullName>
    </submittedName>
</protein>
<gene>
    <name evidence="2" type="ORF">CUS_6166</name>
</gene>
<dbReference type="RefSeq" id="WP_002846866.1">
    <property type="nucleotide sequence ID" value="NZ_ADKM02000008.1"/>
</dbReference>
<organism evidence="2 3">
    <name type="scientific">Ruminococcus albus 8</name>
    <dbReference type="NCBI Taxonomy" id="246199"/>
    <lineage>
        <taxon>Bacteria</taxon>
        <taxon>Bacillati</taxon>
        <taxon>Bacillota</taxon>
        <taxon>Clostridia</taxon>
        <taxon>Eubacteriales</taxon>
        <taxon>Oscillospiraceae</taxon>
        <taxon>Ruminococcus</taxon>
    </lineage>
</organism>
<comment type="caution">
    <text evidence="2">The sequence shown here is derived from an EMBL/GenBank/DDBJ whole genome shotgun (WGS) entry which is preliminary data.</text>
</comment>
<dbReference type="STRING" id="246199.CUS_6166"/>
<evidence type="ECO:0000313" key="3">
    <source>
        <dbReference type="Proteomes" id="UP000004259"/>
    </source>
</evidence>
<dbReference type="AlphaFoldDB" id="E9S7F5"/>
<reference evidence="2 3" key="1">
    <citation type="submission" date="2011-02" db="EMBL/GenBank/DDBJ databases">
        <authorList>
            <person name="Nelson K.E."/>
            <person name="Sutton G."/>
            <person name="Torralba M."/>
            <person name="Durkin S."/>
            <person name="Harkins D."/>
            <person name="Montgomery R."/>
            <person name="Ziemer C."/>
            <person name="Klaassens E."/>
            <person name="Ocuiv P."/>
            <person name="Morrison M."/>
        </authorList>
    </citation>
    <scope>NUCLEOTIDE SEQUENCE [LARGE SCALE GENOMIC DNA]</scope>
    <source>
        <strain evidence="2 3">8</strain>
    </source>
</reference>